<evidence type="ECO:0000313" key="2">
    <source>
        <dbReference type="EMBL" id="KKK47166.1"/>
    </source>
</evidence>
<name>A0A0F8YGL9_9ZZZZ</name>
<dbReference type="Pfam" id="PF17288">
    <property type="entry name" value="Terminase_3C"/>
    <property type="match status" value="1"/>
</dbReference>
<accession>A0A0F8YGL9</accession>
<gene>
    <name evidence="2" type="ORF">LCGC14_3157950</name>
</gene>
<dbReference type="InterPro" id="IPR035413">
    <property type="entry name" value="Terminase_L_C"/>
</dbReference>
<feature type="domain" description="Phage terminase large subunit C-terminal" evidence="1">
    <location>
        <begin position="15"/>
        <end position="87"/>
    </location>
</feature>
<comment type="caution">
    <text evidence="2">The sequence shown here is derived from an EMBL/GenBank/DDBJ whole genome shotgun (WGS) entry which is preliminary data.</text>
</comment>
<dbReference type="Gene3D" id="3.30.420.280">
    <property type="match status" value="1"/>
</dbReference>
<feature type="non-terminal residue" evidence="2">
    <location>
        <position position="1"/>
    </location>
</feature>
<dbReference type="EMBL" id="LAZR01069716">
    <property type="protein sequence ID" value="KKK47166.1"/>
    <property type="molecule type" value="Genomic_DNA"/>
</dbReference>
<dbReference type="AlphaFoldDB" id="A0A0F8YGL9"/>
<proteinExistence type="predicted"/>
<reference evidence="2" key="1">
    <citation type="journal article" date="2015" name="Nature">
        <title>Complex archaea that bridge the gap between prokaryotes and eukaryotes.</title>
        <authorList>
            <person name="Spang A."/>
            <person name="Saw J.H."/>
            <person name="Jorgensen S.L."/>
            <person name="Zaremba-Niedzwiedzka K."/>
            <person name="Martijn J."/>
            <person name="Lind A.E."/>
            <person name="van Eijk R."/>
            <person name="Schleper C."/>
            <person name="Guy L."/>
            <person name="Ettema T.J."/>
        </authorList>
    </citation>
    <scope>NUCLEOTIDE SEQUENCE</scope>
</reference>
<organism evidence="2">
    <name type="scientific">marine sediment metagenome</name>
    <dbReference type="NCBI Taxonomy" id="412755"/>
    <lineage>
        <taxon>unclassified sequences</taxon>
        <taxon>metagenomes</taxon>
        <taxon>ecological metagenomes</taxon>
    </lineage>
</organism>
<protein>
    <recommendedName>
        <fullName evidence="1">Phage terminase large subunit C-terminal domain-containing protein</fullName>
    </recommendedName>
</protein>
<evidence type="ECO:0000259" key="1">
    <source>
        <dbReference type="Pfam" id="PF17288"/>
    </source>
</evidence>
<sequence>SKGGIDTDGGVWKGWDIQAADKWPGSVEDGIEHLRGYEEIIIHPRCKHAIDEARHYSYKVDRLTGDVLREIVKKHDHIWDAVRYALAPVIRHRTWKPV</sequence>